<dbReference type="SUPFAM" id="SSF53335">
    <property type="entry name" value="S-adenosyl-L-methionine-dependent methyltransferases"/>
    <property type="match status" value="1"/>
</dbReference>
<dbReference type="PRINTS" id="PR00508">
    <property type="entry name" value="S21N4MTFRASE"/>
</dbReference>
<evidence type="ECO:0000256" key="1">
    <source>
        <dbReference type="ARBA" id="ARBA00022603"/>
    </source>
</evidence>
<dbReference type="Pfam" id="PF01555">
    <property type="entry name" value="N6_N4_Mtase"/>
    <property type="match status" value="1"/>
</dbReference>
<protein>
    <recommendedName>
        <fullName evidence="3">Methyltransferase</fullName>
        <ecNumber evidence="3">2.1.1.-</ecNumber>
    </recommendedName>
</protein>
<dbReference type="REBASE" id="69570">
    <property type="entry name" value="M.PliMORF2104P"/>
</dbReference>
<dbReference type="GO" id="GO:0032259">
    <property type="term" value="P:methylation"/>
    <property type="evidence" value="ECO:0007669"/>
    <property type="project" value="UniProtKB-KW"/>
</dbReference>
<gene>
    <name evidence="5" type="ordered locus">Plim_2104</name>
</gene>
<dbReference type="AlphaFoldDB" id="D5SMM6"/>
<keyword evidence="2" id="KW-0808">Transferase</keyword>
<dbReference type="RefSeq" id="WP_013110362.1">
    <property type="nucleotide sequence ID" value="NC_014148.1"/>
</dbReference>
<organism evidence="5 6">
    <name type="scientific">Planctopirus limnophila (strain ATCC 43296 / DSM 3776 / IFAM 1008 / Mu 290)</name>
    <name type="common">Planctomyces limnophilus</name>
    <dbReference type="NCBI Taxonomy" id="521674"/>
    <lineage>
        <taxon>Bacteria</taxon>
        <taxon>Pseudomonadati</taxon>
        <taxon>Planctomycetota</taxon>
        <taxon>Planctomycetia</taxon>
        <taxon>Planctomycetales</taxon>
        <taxon>Planctomycetaceae</taxon>
        <taxon>Planctopirus</taxon>
    </lineage>
</organism>
<proteinExistence type="inferred from homology"/>
<dbReference type="InterPro" id="IPR002941">
    <property type="entry name" value="DNA_methylase_N4/N6"/>
</dbReference>
<dbReference type="GO" id="GO:0005737">
    <property type="term" value="C:cytoplasm"/>
    <property type="evidence" value="ECO:0007669"/>
    <property type="project" value="TreeGrafter"/>
</dbReference>
<dbReference type="Gene3D" id="3.40.50.150">
    <property type="entry name" value="Vaccinia Virus protein VP39"/>
    <property type="match status" value="1"/>
</dbReference>
<reference evidence="5 6" key="1">
    <citation type="journal article" date="2010" name="Stand. Genomic Sci.">
        <title>Complete genome sequence of Planctomyces limnophilus type strain (Mu 290).</title>
        <authorList>
            <person name="Labutti K."/>
            <person name="Sikorski J."/>
            <person name="Schneider S."/>
            <person name="Nolan M."/>
            <person name="Lucas S."/>
            <person name="Glavina Del Rio T."/>
            <person name="Tice H."/>
            <person name="Cheng J.F."/>
            <person name="Goodwin L."/>
            <person name="Pitluck S."/>
            <person name="Liolios K."/>
            <person name="Ivanova N."/>
            <person name="Mavromatis K."/>
            <person name="Mikhailova N."/>
            <person name="Pati A."/>
            <person name="Chen A."/>
            <person name="Palaniappan K."/>
            <person name="Land M."/>
            <person name="Hauser L."/>
            <person name="Chang Y.J."/>
            <person name="Jeffries C.D."/>
            <person name="Tindall B.J."/>
            <person name="Rohde M."/>
            <person name="Goker M."/>
            <person name="Woyke T."/>
            <person name="Bristow J."/>
            <person name="Eisen J.A."/>
            <person name="Markowitz V."/>
            <person name="Hugenholtz P."/>
            <person name="Kyrpides N.C."/>
            <person name="Klenk H.P."/>
            <person name="Lapidus A."/>
        </authorList>
    </citation>
    <scope>NUCLEOTIDE SEQUENCE [LARGE SCALE GENOMIC DNA]</scope>
    <source>
        <strain evidence="6">ATCC 43296 / DSM 3776 / IFAM 1008 / 290</strain>
    </source>
</reference>
<dbReference type="CDD" id="cd02440">
    <property type="entry name" value="AdoMet_MTases"/>
    <property type="match status" value="1"/>
</dbReference>
<name>D5SMM6_PLAL2</name>
<dbReference type="STRING" id="521674.Plim_2104"/>
<dbReference type="EC" id="2.1.1.-" evidence="3"/>
<evidence type="ECO:0000256" key="3">
    <source>
        <dbReference type="RuleBase" id="RU362026"/>
    </source>
</evidence>
<comment type="similarity">
    <text evidence="3">Belongs to the N(4)/N(6)-methyltransferase family.</text>
</comment>
<dbReference type="GO" id="GO:0008170">
    <property type="term" value="F:N-methyltransferase activity"/>
    <property type="evidence" value="ECO:0007669"/>
    <property type="project" value="InterPro"/>
</dbReference>
<dbReference type="OrthoDB" id="9773571at2"/>
<evidence type="ECO:0000313" key="6">
    <source>
        <dbReference type="Proteomes" id="UP000002220"/>
    </source>
</evidence>
<dbReference type="Proteomes" id="UP000002220">
    <property type="component" value="Chromosome"/>
</dbReference>
<dbReference type="PANTHER" id="PTHR13370:SF3">
    <property type="entry name" value="TRNA (GUANINE(10)-N2)-METHYLTRANSFERASE HOMOLOG"/>
    <property type="match status" value="1"/>
</dbReference>
<dbReference type="eggNOG" id="COG0863">
    <property type="taxonomic scope" value="Bacteria"/>
</dbReference>
<evidence type="ECO:0000256" key="2">
    <source>
        <dbReference type="ARBA" id="ARBA00022679"/>
    </source>
</evidence>
<dbReference type="PANTHER" id="PTHR13370">
    <property type="entry name" value="RNA METHYLASE-RELATED"/>
    <property type="match status" value="1"/>
</dbReference>
<evidence type="ECO:0000259" key="4">
    <source>
        <dbReference type="Pfam" id="PF01555"/>
    </source>
</evidence>
<dbReference type="EMBL" id="CP001744">
    <property type="protein sequence ID" value="ADG67931.1"/>
    <property type="molecule type" value="Genomic_DNA"/>
</dbReference>
<keyword evidence="1 5" id="KW-0489">Methyltransferase</keyword>
<dbReference type="GO" id="GO:0009007">
    <property type="term" value="F:site-specific DNA-methyltransferase (adenine-specific) activity"/>
    <property type="evidence" value="ECO:0007669"/>
    <property type="project" value="TreeGrafter"/>
</dbReference>
<dbReference type="GO" id="GO:0003677">
    <property type="term" value="F:DNA binding"/>
    <property type="evidence" value="ECO:0007669"/>
    <property type="project" value="InterPro"/>
</dbReference>
<dbReference type="KEGG" id="plm:Plim_2104"/>
<dbReference type="InterPro" id="IPR001091">
    <property type="entry name" value="RM_Methyltransferase"/>
</dbReference>
<accession>D5SMM6</accession>
<dbReference type="InterPro" id="IPR029063">
    <property type="entry name" value="SAM-dependent_MTases_sf"/>
</dbReference>
<keyword evidence="6" id="KW-1185">Reference proteome</keyword>
<sequence length="269" mass="29413">MSPYFQSGAVTLYHGDLFEVLPKLSGLVVDTLLTDPPYCSGAAGGGAKCDPRLKYCQNGQNCGRVSFDGDNKDSISYGWWSMLWLKLCRRSLRETSYAMVFTDWRQLPTITNAMQGADFIHRGTMAWDKGLASRAPHKGYIRHQCEFIPWGTLGKCANRSDTGPFPGCLRHQVRQDDKHHMTGKPTALLLELVQICPAGGMVLDPFAGSGTTLVAAQASGRRAIGIELSEAYCEIAAKRLELLASKGPESIARPQKRIAKRPPPPCSAV</sequence>
<evidence type="ECO:0000313" key="5">
    <source>
        <dbReference type="EMBL" id="ADG67931.1"/>
    </source>
</evidence>
<feature type="domain" description="DNA methylase N-4/N-6" evidence="4">
    <location>
        <begin position="29"/>
        <end position="238"/>
    </location>
</feature>
<dbReference type="HOGENOM" id="CLU_024927_4_0_0"/>